<keyword evidence="2" id="KW-1185">Reference proteome</keyword>
<dbReference type="AlphaFoldDB" id="A0AAD4BZQ7"/>
<name>A0AAD4BZQ7_BOLED</name>
<evidence type="ECO:0000313" key="1">
    <source>
        <dbReference type="EMBL" id="KAF8443663.1"/>
    </source>
</evidence>
<gene>
    <name evidence="1" type="ORF">L210DRAFT_3088953</name>
</gene>
<dbReference type="Proteomes" id="UP001194468">
    <property type="component" value="Unassembled WGS sequence"/>
</dbReference>
<dbReference type="EMBL" id="WHUW01000007">
    <property type="protein sequence ID" value="KAF8443663.1"/>
    <property type="molecule type" value="Genomic_DNA"/>
</dbReference>
<sequence>MNAHHRWSTLTLRTIVTATSHLARGRLVSSGQIGLARSEWSSWWWENPRLARVASSRQLLGSFSQWVSDTGHRVGWHHCCQECTQKSGTGV</sequence>
<proteinExistence type="predicted"/>
<protein>
    <submittedName>
        <fullName evidence="1">Uncharacterized protein</fullName>
    </submittedName>
</protein>
<evidence type="ECO:0000313" key="2">
    <source>
        <dbReference type="Proteomes" id="UP001194468"/>
    </source>
</evidence>
<reference evidence="1" key="1">
    <citation type="submission" date="2019-10" db="EMBL/GenBank/DDBJ databases">
        <authorList>
            <consortium name="DOE Joint Genome Institute"/>
            <person name="Kuo A."/>
            <person name="Miyauchi S."/>
            <person name="Kiss E."/>
            <person name="Drula E."/>
            <person name="Kohler A."/>
            <person name="Sanchez-Garcia M."/>
            <person name="Andreopoulos B."/>
            <person name="Barry K.W."/>
            <person name="Bonito G."/>
            <person name="Buee M."/>
            <person name="Carver A."/>
            <person name="Chen C."/>
            <person name="Cichocki N."/>
            <person name="Clum A."/>
            <person name="Culley D."/>
            <person name="Crous P.W."/>
            <person name="Fauchery L."/>
            <person name="Girlanda M."/>
            <person name="Hayes R."/>
            <person name="Keri Z."/>
            <person name="LaButti K."/>
            <person name="Lipzen A."/>
            <person name="Lombard V."/>
            <person name="Magnuson J."/>
            <person name="Maillard F."/>
            <person name="Morin E."/>
            <person name="Murat C."/>
            <person name="Nolan M."/>
            <person name="Ohm R."/>
            <person name="Pangilinan J."/>
            <person name="Pereira M."/>
            <person name="Perotto S."/>
            <person name="Peter M."/>
            <person name="Riley R."/>
            <person name="Sitrit Y."/>
            <person name="Stielow B."/>
            <person name="Szollosi G."/>
            <person name="Zifcakova L."/>
            <person name="Stursova M."/>
            <person name="Spatafora J.W."/>
            <person name="Tedersoo L."/>
            <person name="Vaario L.-M."/>
            <person name="Yamada A."/>
            <person name="Yan M."/>
            <person name="Wang P."/>
            <person name="Xu J."/>
            <person name="Bruns T."/>
            <person name="Baldrian P."/>
            <person name="Vilgalys R."/>
            <person name="Henrissat B."/>
            <person name="Grigoriev I.V."/>
            <person name="Hibbett D."/>
            <person name="Nagy L.G."/>
            <person name="Martin F.M."/>
        </authorList>
    </citation>
    <scope>NUCLEOTIDE SEQUENCE</scope>
    <source>
        <strain evidence="1">BED1</strain>
    </source>
</reference>
<organism evidence="1 2">
    <name type="scientific">Boletus edulis BED1</name>
    <dbReference type="NCBI Taxonomy" id="1328754"/>
    <lineage>
        <taxon>Eukaryota</taxon>
        <taxon>Fungi</taxon>
        <taxon>Dikarya</taxon>
        <taxon>Basidiomycota</taxon>
        <taxon>Agaricomycotina</taxon>
        <taxon>Agaricomycetes</taxon>
        <taxon>Agaricomycetidae</taxon>
        <taxon>Boletales</taxon>
        <taxon>Boletineae</taxon>
        <taxon>Boletaceae</taxon>
        <taxon>Boletoideae</taxon>
        <taxon>Boletus</taxon>
    </lineage>
</organism>
<comment type="caution">
    <text evidence="1">The sequence shown here is derived from an EMBL/GenBank/DDBJ whole genome shotgun (WGS) entry which is preliminary data.</text>
</comment>
<accession>A0AAD4BZQ7</accession>
<reference evidence="1" key="2">
    <citation type="journal article" date="2020" name="Nat. Commun.">
        <title>Large-scale genome sequencing of mycorrhizal fungi provides insights into the early evolution of symbiotic traits.</title>
        <authorList>
            <person name="Miyauchi S."/>
            <person name="Kiss E."/>
            <person name="Kuo A."/>
            <person name="Drula E."/>
            <person name="Kohler A."/>
            <person name="Sanchez-Garcia M."/>
            <person name="Morin E."/>
            <person name="Andreopoulos B."/>
            <person name="Barry K.W."/>
            <person name="Bonito G."/>
            <person name="Buee M."/>
            <person name="Carver A."/>
            <person name="Chen C."/>
            <person name="Cichocki N."/>
            <person name="Clum A."/>
            <person name="Culley D."/>
            <person name="Crous P.W."/>
            <person name="Fauchery L."/>
            <person name="Girlanda M."/>
            <person name="Hayes R.D."/>
            <person name="Keri Z."/>
            <person name="LaButti K."/>
            <person name="Lipzen A."/>
            <person name="Lombard V."/>
            <person name="Magnuson J."/>
            <person name="Maillard F."/>
            <person name="Murat C."/>
            <person name="Nolan M."/>
            <person name="Ohm R.A."/>
            <person name="Pangilinan J."/>
            <person name="Pereira M.F."/>
            <person name="Perotto S."/>
            <person name="Peter M."/>
            <person name="Pfister S."/>
            <person name="Riley R."/>
            <person name="Sitrit Y."/>
            <person name="Stielow J.B."/>
            <person name="Szollosi G."/>
            <person name="Zifcakova L."/>
            <person name="Stursova M."/>
            <person name="Spatafora J.W."/>
            <person name="Tedersoo L."/>
            <person name="Vaario L.M."/>
            <person name="Yamada A."/>
            <person name="Yan M."/>
            <person name="Wang P."/>
            <person name="Xu J."/>
            <person name="Bruns T."/>
            <person name="Baldrian P."/>
            <person name="Vilgalys R."/>
            <person name="Dunand C."/>
            <person name="Henrissat B."/>
            <person name="Grigoriev I.V."/>
            <person name="Hibbett D."/>
            <person name="Nagy L.G."/>
            <person name="Martin F.M."/>
        </authorList>
    </citation>
    <scope>NUCLEOTIDE SEQUENCE</scope>
    <source>
        <strain evidence="1">BED1</strain>
    </source>
</reference>